<dbReference type="RefSeq" id="WP_215342940.1">
    <property type="nucleotide sequence ID" value="NZ_JAGSGD010000002.1"/>
</dbReference>
<reference evidence="2" key="1">
    <citation type="submission" date="2021-01" db="EMBL/GenBank/DDBJ databases">
        <title>Genome sequence of Phenylobacterium sp. 20VBR1 isolated from a valley glaceir, Ny-Alesund, Svalbard.</title>
        <authorList>
            <person name="Thomas F.A."/>
            <person name="Krishnan K.P."/>
            <person name="Sinha R.K."/>
        </authorList>
    </citation>
    <scope>NUCLEOTIDE SEQUENCE</scope>
    <source>
        <strain evidence="2">20VBR1</strain>
    </source>
</reference>
<keyword evidence="3" id="KW-1185">Reference proteome</keyword>
<evidence type="ECO:0008006" key="4">
    <source>
        <dbReference type="Google" id="ProtNLM"/>
    </source>
</evidence>
<evidence type="ECO:0000313" key="2">
    <source>
        <dbReference type="EMBL" id="QQZ50278.1"/>
    </source>
</evidence>
<reference evidence="1" key="2">
    <citation type="submission" date="2021-04" db="EMBL/GenBank/DDBJ databases">
        <title>Draft genome assembly of strain Phenylobacterium sp. 20VBR1 using MiniION and Illumina platforms.</title>
        <authorList>
            <person name="Thomas F.A."/>
            <person name="Krishnan K.P."/>
            <person name="Sinha R.K."/>
        </authorList>
    </citation>
    <scope>NUCLEOTIDE SEQUENCE</scope>
    <source>
        <strain evidence="1">20VBR1</strain>
    </source>
</reference>
<protein>
    <recommendedName>
        <fullName evidence="4">Bacteriophage-related protein</fullName>
    </recommendedName>
</protein>
<dbReference type="EMBL" id="CP068570">
    <property type="protein sequence ID" value="QQZ50278.1"/>
    <property type="molecule type" value="Genomic_DNA"/>
</dbReference>
<dbReference type="EMBL" id="JAGSGD010000002">
    <property type="protein sequence ID" value="MBR7621460.1"/>
    <property type="molecule type" value="Genomic_DNA"/>
</dbReference>
<proteinExistence type="predicted"/>
<organism evidence="1 3">
    <name type="scientific">Phenylobacterium glaciei</name>
    <dbReference type="NCBI Taxonomy" id="2803784"/>
    <lineage>
        <taxon>Bacteria</taxon>
        <taxon>Pseudomonadati</taxon>
        <taxon>Pseudomonadota</taxon>
        <taxon>Alphaproteobacteria</taxon>
        <taxon>Caulobacterales</taxon>
        <taxon>Caulobacteraceae</taxon>
        <taxon>Phenylobacterium</taxon>
    </lineage>
</organism>
<dbReference type="Gene3D" id="1.10.10.2830">
    <property type="match status" value="1"/>
</dbReference>
<name>A0A941D359_9CAUL</name>
<evidence type="ECO:0000313" key="3">
    <source>
        <dbReference type="Proteomes" id="UP000622580"/>
    </source>
</evidence>
<dbReference type="SUPFAM" id="SSF109709">
    <property type="entry name" value="KorB DNA-binding domain-like"/>
    <property type="match status" value="1"/>
</dbReference>
<dbReference type="Proteomes" id="UP000622580">
    <property type="component" value="Unassembled WGS sequence"/>
</dbReference>
<gene>
    <name evidence="2" type="ORF">JKL49_00680</name>
    <name evidence="1" type="ORF">JKL49_18860</name>
</gene>
<sequence>MSATDTFTIRIPMQIRKRGGRKLILAPDGGPPIWAAPRPRVDNTMIKVIARAFRWRKLIETGVHASIEEVAAAERINASYVGRVLRLTLLAPEIIEAVLEGRQPAGMTMAGLLTPFPLIWAEQRAMLEPSRAQPPAPIG</sequence>
<evidence type="ECO:0000313" key="1">
    <source>
        <dbReference type="EMBL" id="MBR7621460.1"/>
    </source>
</evidence>
<dbReference type="AlphaFoldDB" id="A0A941D359"/>
<accession>A0A941D359</accession>